<protein>
    <submittedName>
        <fullName evidence="1">Uncharacterized protein</fullName>
    </submittedName>
</protein>
<evidence type="ECO:0000313" key="1">
    <source>
        <dbReference type="EMBL" id="OWM87930.1"/>
    </source>
</evidence>
<evidence type="ECO:0000313" key="2">
    <source>
        <dbReference type="Proteomes" id="UP000197138"/>
    </source>
</evidence>
<sequence length="52" mass="6110">MFKDEIIAERGPLKTKGLHFFVETSRLKKFIRKNAHRSIPTCVIIISLRLTR</sequence>
<proteinExistence type="predicted"/>
<organism evidence="1 2">
    <name type="scientific">Punica granatum</name>
    <name type="common">Pomegranate</name>
    <dbReference type="NCBI Taxonomy" id="22663"/>
    <lineage>
        <taxon>Eukaryota</taxon>
        <taxon>Viridiplantae</taxon>
        <taxon>Streptophyta</taxon>
        <taxon>Embryophyta</taxon>
        <taxon>Tracheophyta</taxon>
        <taxon>Spermatophyta</taxon>
        <taxon>Magnoliopsida</taxon>
        <taxon>eudicotyledons</taxon>
        <taxon>Gunneridae</taxon>
        <taxon>Pentapetalae</taxon>
        <taxon>rosids</taxon>
        <taxon>malvids</taxon>
        <taxon>Myrtales</taxon>
        <taxon>Lythraceae</taxon>
        <taxon>Punica</taxon>
    </lineage>
</organism>
<gene>
    <name evidence="1" type="ORF">CDL15_Pgr000347</name>
</gene>
<dbReference type="EMBL" id="MTKT01000801">
    <property type="protein sequence ID" value="OWM87930.1"/>
    <property type="molecule type" value="Genomic_DNA"/>
</dbReference>
<dbReference type="AlphaFoldDB" id="A0A218XSY1"/>
<reference evidence="2" key="1">
    <citation type="journal article" date="2017" name="Plant J.">
        <title>The pomegranate (Punica granatum L.) genome and the genomics of punicalagin biosynthesis.</title>
        <authorList>
            <person name="Qin G."/>
            <person name="Xu C."/>
            <person name="Ming R."/>
            <person name="Tang H."/>
            <person name="Guyot R."/>
            <person name="Kramer E.M."/>
            <person name="Hu Y."/>
            <person name="Yi X."/>
            <person name="Qi Y."/>
            <person name="Xu X."/>
            <person name="Gao Z."/>
            <person name="Pan H."/>
            <person name="Jian J."/>
            <person name="Tian Y."/>
            <person name="Yue Z."/>
            <person name="Xu Y."/>
        </authorList>
    </citation>
    <scope>NUCLEOTIDE SEQUENCE [LARGE SCALE GENOMIC DNA]</scope>
    <source>
        <strain evidence="2">cv. Dabenzi</strain>
    </source>
</reference>
<name>A0A218XSY1_PUNGR</name>
<comment type="caution">
    <text evidence="1">The sequence shown here is derived from an EMBL/GenBank/DDBJ whole genome shotgun (WGS) entry which is preliminary data.</text>
</comment>
<dbReference type="Proteomes" id="UP000197138">
    <property type="component" value="Unassembled WGS sequence"/>
</dbReference>
<accession>A0A218XSY1</accession>